<feature type="transmembrane region" description="Helical" evidence="9">
    <location>
        <begin position="181"/>
        <end position="201"/>
    </location>
</feature>
<dbReference type="InterPro" id="IPR050482">
    <property type="entry name" value="Sensor_HK_TwoCompSys"/>
</dbReference>
<sequence>MTLDVPLGRWSARGLANASWRTLSDPPVGGVYVWLEFILAAYAVWRQPTSRSAQLFLLLQTVPVAAALSTTGSLLSVADTLVPAAFYLARLLGSMVFWLVVPPLGLHFILSFPAPTRVLRSGWTHLVMYGAPWGVLGVIWVTGNAPLVFHLMSAYNLASLAVVIVLLVTVRDEPRRAQVRWFGFGYAFSSLITVLHGAWQLQALPAVPWLSRLLIEECLCDFVYTVCTTIALLWYRLFDIDVILNRTLVYGGLTAGVVGAYALVVRGLGSLLGLPASGTLSLLATGLIAVLFDPLRRSLQRGVNRLLYGERDEPYQVLRTLSDRVGRAAHPSAVLPAITQTIASTLKLPYVAITLDSGEQARVVAFAGTPAEDVLTWPLVHQGETVGELCLTPRVGDVFKPAERNLLDTVAHQASVAAFIVRQYLDLQRSREALVAAREEERRRIRRDLHDGLGPELATLAVKLDAARNLLKSDATRVDDLLLELKAQTQDALSGIRRLVYALRPPALDDLGLEGALREQARGYDGALSVSLHLTGDLAHLPAATEVACYRIVQEALANVVRHAHASRCDLTVHVAEQVTVDVQDNGQGVPDHAQGGVGLRSMRERAEELGGHLTVVSSAGGTRLHAVLPIPSEGGPTWNASAS</sequence>
<dbReference type="PANTHER" id="PTHR24421">
    <property type="entry name" value="NITRATE/NITRITE SENSOR PROTEIN NARX-RELATED"/>
    <property type="match status" value="1"/>
</dbReference>
<dbReference type="RefSeq" id="WP_350242269.1">
    <property type="nucleotide sequence ID" value="NZ_CP158298.1"/>
</dbReference>
<keyword evidence="7" id="KW-0067">ATP-binding</keyword>
<evidence type="ECO:0000256" key="9">
    <source>
        <dbReference type="SAM" id="Phobius"/>
    </source>
</evidence>
<dbReference type="PROSITE" id="PS50109">
    <property type="entry name" value="HIS_KIN"/>
    <property type="match status" value="1"/>
</dbReference>
<dbReference type="SUPFAM" id="SSF55781">
    <property type="entry name" value="GAF domain-like"/>
    <property type="match status" value="1"/>
</dbReference>
<dbReference type="EMBL" id="CP158298">
    <property type="protein sequence ID" value="XBV84232.1"/>
    <property type="molecule type" value="Genomic_DNA"/>
</dbReference>
<dbReference type="SMART" id="SM00387">
    <property type="entry name" value="HATPase_c"/>
    <property type="match status" value="1"/>
</dbReference>
<evidence type="ECO:0000259" key="10">
    <source>
        <dbReference type="PROSITE" id="PS50109"/>
    </source>
</evidence>
<dbReference type="AlphaFoldDB" id="A0AAU7U6H2"/>
<dbReference type="SUPFAM" id="SSF55874">
    <property type="entry name" value="ATPase domain of HSP90 chaperone/DNA topoisomerase II/histidine kinase"/>
    <property type="match status" value="1"/>
</dbReference>
<dbReference type="GO" id="GO:0005524">
    <property type="term" value="F:ATP binding"/>
    <property type="evidence" value="ECO:0007669"/>
    <property type="project" value="UniProtKB-KW"/>
</dbReference>
<feature type="transmembrane region" description="Helical" evidence="9">
    <location>
        <begin position="247"/>
        <end position="265"/>
    </location>
</feature>
<dbReference type="CDD" id="cd16917">
    <property type="entry name" value="HATPase_UhpB-NarQ-NarX-like"/>
    <property type="match status" value="1"/>
</dbReference>
<proteinExistence type="predicted"/>
<dbReference type="GO" id="GO:0000155">
    <property type="term" value="F:phosphorelay sensor kinase activity"/>
    <property type="evidence" value="ECO:0007669"/>
    <property type="project" value="InterPro"/>
</dbReference>
<dbReference type="InterPro" id="IPR011712">
    <property type="entry name" value="Sig_transdc_His_kin_sub3_dim/P"/>
</dbReference>
<keyword evidence="3" id="KW-0597">Phosphoprotein</keyword>
<keyword evidence="6 11" id="KW-0418">Kinase</keyword>
<keyword evidence="9" id="KW-1133">Transmembrane helix</keyword>
<protein>
    <recommendedName>
        <fullName evidence="2">histidine kinase</fullName>
        <ecNumber evidence="2">2.7.13.3</ecNumber>
    </recommendedName>
</protein>
<evidence type="ECO:0000256" key="7">
    <source>
        <dbReference type="ARBA" id="ARBA00022840"/>
    </source>
</evidence>
<dbReference type="Pfam" id="PF02518">
    <property type="entry name" value="HATPase_c"/>
    <property type="match status" value="1"/>
</dbReference>
<evidence type="ECO:0000256" key="1">
    <source>
        <dbReference type="ARBA" id="ARBA00000085"/>
    </source>
</evidence>
<dbReference type="InterPro" id="IPR003594">
    <property type="entry name" value="HATPase_dom"/>
</dbReference>
<evidence type="ECO:0000256" key="4">
    <source>
        <dbReference type="ARBA" id="ARBA00022679"/>
    </source>
</evidence>
<feature type="transmembrane region" description="Helical" evidence="9">
    <location>
        <begin position="57"/>
        <end position="78"/>
    </location>
</feature>
<evidence type="ECO:0000256" key="8">
    <source>
        <dbReference type="ARBA" id="ARBA00023012"/>
    </source>
</evidence>
<evidence type="ECO:0000256" key="3">
    <source>
        <dbReference type="ARBA" id="ARBA00022553"/>
    </source>
</evidence>
<dbReference type="KEGG" id="dsc:ABOD76_04020"/>
<keyword evidence="4" id="KW-0808">Transferase</keyword>
<dbReference type="Pfam" id="PF07730">
    <property type="entry name" value="HisKA_3"/>
    <property type="match status" value="1"/>
</dbReference>
<comment type="catalytic activity">
    <reaction evidence="1">
        <text>ATP + protein L-histidine = ADP + protein N-phospho-L-histidine.</text>
        <dbReference type="EC" id="2.7.13.3"/>
    </reaction>
</comment>
<organism evidence="11">
    <name type="scientific">Deinococcus sonorensis KR-87</name>
    <dbReference type="NCBI Taxonomy" id="694439"/>
    <lineage>
        <taxon>Bacteria</taxon>
        <taxon>Thermotogati</taxon>
        <taxon>Deinococcota</taxon>
        <taxon>Deinococci</taxon>
        <taxon>Deinococcales</taxon>
        <taxon>Deinococcaceae</taxon>
        <taxon>Deinococcus</taxon>
    </lineage>
</organism>
<reference evidence="11" key="1">
    <citation type="submission" date="2024-06" db="EMBL/GenBank/DDBJ databases">
        <title>Draft Genome Sequence of Deinococcus sonorensis Type Strain KR-87, a Biofilm Producing Representative of the Genus Deinococcus.</title>
        <authorList>
            <person name="Boren L.S."/>
            <person name="Grosso R.A."/>
            <person name="Hugenberg-Cox A.N."/>
            <person name="Hill J.T.E."/>
            <person name="Albert C.M."/>
            <person name="Tuohy J.M."/>
        </authorList>
    </citation>
    <scope>NUCLEOTIDE SEQUENCE</scope>
    <source>
        <strain evidence="11">KR-87</strain>
        <plasmid evidence="11">pDson03</plasmid>
    </source>
</reference>
<feature type="transmembrane region" description="Helical" evidence="9">
    <location>
        <begin position="271"/>
        <end position="292"/>
    </location>
</feature>
<feature type="transmembrane region" description="Helical" evidence="9">
    <location>
        <begin position="27"/>
        <end position="45"/>
    </location>
</feature>
<dbReference type="PANTHER" id="PTHR24421:SF10">
    <property type="entry name" value="NITRATE_NITRITE SENSOR PROTEIN NARQ"/>
    <property type="match status" value="1"/>
</dbReference>
<accession>A0AAU7U6H2</accession>
<dbReference type="InterPro" id="IPR036890">
    <property type="entry name" value="HATPase_C_sf"/>
</dbReference>
<keyword evidence="11" id="KW-0614">Plasmid</keyword>
<dbReference type="Gene3D" id="3.30.565.10">
    <property type="entry name" value="Histidine kinase-like ATPase, C-terminal domain"/>
    <property type="match status" value="1"/>
</dbReference>
<dbReference type="Gene3D" id="3.30.450.40">
    <property type="match status" value="1"/>
</dbReference>
<keyword evidence="8" id="KW-0902">Two-component regulatory system</keyword>
<dbReference type="GO" id="GO:0046983">
    <property type="term" value="F:protein dimerization activity"/>
    <property type="evidence" value="ECO:0007669"/>
    <property type="project" value="InterPro"/>
</dbReference>
<feature type="transmembrane region" description="Helical" evidence="9">
    <location>
        <begin position="84"/>
        <end position="110"/>
    </location>
</feature>
<dbReference type="Gene3D" id="1.20.5.1930">
    <property type="match status" value="1"/>
</dbReference>
<evidence type="ECO:0000256" key="2">
    <source>
        <dbReference type="ARBA" id="ARBA00012438"/>
    </source>
</evidence>
<dbReference type="InterPro" id="IPR005467">
    <property type="entry name" value="His_kinase_dom"/>
</dbReference>
<evidence type="ECO:0000256" key="5">
    <source>
        <dbReference type="ARBA" id="ARBA00022741"/>
    </source>
</evidence>
<gene>
    <name evidence="11" type="ORF">ABOD76_04020</name>
</gene>
<geneLocation type="plasmid" evidence="11">
    <name>pDson03</name>
</geneLocation>
<feature type="transmembrane region" description="Helical" evidence="9">
    <location>
        <begin position="122"/>
        <end position="141"/>
    </location>
</feature>
<name>A0AAU7U6H2_9DEIO</name>
<evidence type="ECO:0000313" key="11">
    <source>
        <dbReference type="EMBL" id="XBV84232.1"/>
    </source>
</evidence>
<keyword evidence="9" id="KW-0472">Membrane</keyword>
<feature type="transmembrane region" description="Helical" evidence="9">
    <location>
        <begin position="147"/>
        <end position="169"/>
    </location>
</feature>
<dbReference type="GO" id="GO:0016020">
    <property type="term" value="C:membrane"/>
    <property type="evidence" value="ECO:0007669"/>
    <property type="project" value="InterPro"/>
</dbReference>
<dbReference type="EC" id="2.7.13.3" evidence="2"/>
<keyword evidence="5" id="KW-0547">Nucleotide-binding</keyword>
<feature type="domain" description="Histidine kinase" evidence="10">
    <location>
        <begin position="551"/>
        <end position="633"/>
    </location>
</feature>
<evidence type="ECO:0000256" key="6">
    <source>
        <dbReference type="ARBA" id="ARBA00022777"/>
    </source>
</evidence>
<feature type="transmembrane region" description="Helical" evidence="9">
    <location>
        <begin position="213"/>
        <end position="235"/>
    </location>
</feature>
<keyword evidence="9" id="KW-0812">Transmembrane</keyword>
<dbReference type="InterPro" id="IPR029016">
    <property type="entry name" value="GAF-like_dom_sf"/>
</dbReference>